<evidence type="ECO:0000259" key="1">
    <source>
        <dbReference type="Pfam" id="PF00149"/>
    </source>
</evidence>
<sequence length="525" mass="59618">MKNLLFGLIGIITLQVSAQQIAKGTVYEDVNGNGKKDRKEKGISNVSVTNGVQVVKTNEDGEYQIEVETDNIIAVIKPTGYALPVDENNIPQFYYIHKPKGSPKLEYEGTAPTGKLPKKIDFGLLPSIEKEEFTILVFGDPQPYTMQDMDWFEKGIVNEVKGIKNIPFGMSLGDIVGDNLDLHTPYKNIMKQVGIPWYNVMGNHDMNYAAEEEQYSDETFEAHFGPANYSFNYGKVHFIVLDDILYPDPRDHKGYYGGFRKDQLDFVENDLKYVPKDYLVVVSFHIPLKDDGGDTFRDEDRNRLFELLLPFKYNLSLSAHTHIQRQDFFGKEEGWNGEKPHHEYNVGTTSGDWYSGKIGADGTPISVMRDGTPKGYAFIHFNGNMYDTSYKVAGKDASFQMQVYAPKVVAKDKSTSARIFVNFFMGSEGDTVEFKIDNGEWKTMFYIEKEDPSYQELVREWDTITTLMPGRRSSNPIPCEHLWAAKMLTKLEKGEHTIEIKATDMFGKTYTTQTTYKVAPSVLGN</sequence>
<dbReference type="AlphaFoldDB" id="A0A9W6EW42"/>
<protein>
    <recommendedName>
        <fullName evidence="6">Metallophosphoesterase</fullName>
    </recommendedName>
</protein>
<dbReference type="SUPFAM" id="SSF117074">
    <property type="entry name" value="Hypothetical protein PA1324"/>
    <property type="match status" value="1"/>
</dbReference>
<dbReference type="PANTHER" id="PTHR43143">
    <property type="entry name" value="METALLOPHOSPHOESTERASE, CALCINEURIN SUPERFAMILY"/>
    <property type="match status" value="1"/>
</dbReference>
<dbReference type="GO" id="GO:0016787">
    <property type="term" value="F:hydrolase activity"/>
    <property type="evidence" value="ECO:0007669"/>
    <property type="project" value="InterPro"/>
</dbReference>
<dbReference type="InterPro" id="IPR004843">
    <property type="entry name" value="Calcineurin-like_PHP"/>
</dbReference>
<dbReference type="Gene3D" id="3.60.21.10">
    <property type="match status" value="1"/>
</dbReference>
<dbReference type="EMBL" id="BRVP01000008">
    <property type="protein sequence ID" value="GLB52388.1"/>
    <property type="molecule type" value="Genomic_DNA"/>
</dbReference>
<dbReference type="InterPro" id="IPR013783">
    <property type="entry name" value="Ig-like_fold"/>
</dbReference>
<dbReference type="Pfam" id="PF16371">
    <property type="entry name" value="MetallophosN"/>
    <property type="match status" value="1"/>
</dbReference>
<evidence type="ECO:0000313" key="4">
    <source>
        <dbReference type="EMBL" id="GLB52388.1"/>
    </source>
</evidence>
<dbReference type="InterPro" id="IPR032288">
    <property type="entry name" value="Metallophos_C"/>
</dbReference>
<keyword evidence="5" id="KW-1185">Reference proteome</keyword>
<evidence type="ECO:0000259" key="2">
    <source>
        <dbReference type="Pfam" id="PF16370"/>
    </source>
</evidence>
<gene>
    <name evidence="4" type="ORF">NBRC110019_14280</name>
</gene>
<feature type="domain" description="Calcineurin-like phosphoesterase C-terminal" evidence="2">
    <location>
        <begin position="343"/>
        <end position="510"/>
    </location>
</feature>
<evidence type="ECO:0008006" key="6">
    <source>
        <dbReference type="Google" id="ProtNLM"/>
    </source>
</evidence>
<dbReference type="SUPFAM" id="SSF56300">
    <property type="entry name" value="Metallo-dependent phosphatases"/>
    <property type="match status" value="1"/>
</dbReference>
<accession>A0A9W6EW42</accession>
<feature type="domain" description="Calcineurin-like phosphoesterase N-terminal" evidence="3">
    <location>
        <begin position="37"/>
        <end position="102"/>
    </location>
</feature>
<dbReference type="Proteomes" id="UP001143545">
    <property type="component" value="Unassembled WGS sequence"/>
</dbReference>
<dbReference type="Pfam" id="PF00149">
    <property type="entry name" value="Metallophos"/>
    <property type="match status" value="1"/>
</dbReference>
<evidence type="ECO:0000259" key="3">
    <source>
        <dbReference type="Pfam" id="PF16371"/>
    </source>
</evidence>
<dbReference type="PANTHER" id="PTHR43143:SF6">
    <property type="entry name" value="BLL3016 PROTEIN"/>
    <property type="match status" value="1"/>
</dbReference>
<organism evidence="4 5">
    <name type="scientific">Neptunitalea chrysea</name>
    <dbReference type="NCBI Taxonomy" id="1647581"/>
    <lineage>
        <taxon>Bacteria</taxon>
        <taxon>Pseudomonadati</taxon>
        <taxon>Bacteroidota</taxon>
        <taxon>Flavobacteriia</taxon>
        <taxon>Flavobacteriales</taxon>
        <taxon>Flavobacteriaceae</taxon>
        <taxon>Neptunitalea</taxon>
    </lineage>
</organism>
<name>A0A9W6EW42_9FLAO</name>
<feature type="domain" description="Calcineurin-like phosphoesterase" evidence="1">
    <location>
        <begin position="134"/>
        <end position="323"/>
    </location>
</feature>
<dbReference type="InterPro" id="IPR029052">
    <property type="entry name" value="Metallo-depent_PP-like"/>
</dbReference>
<dbReference type="InterPro" id="IPR032285">
    <property type="entry name" value="Metallophos_N"/>
</dbReference>
<comment type="caution">
    <text evidence="4">The sequence shown here is derived from an EMBL/GenBank/DDBJ whole genome shotgun (WGS) entry which is preliminary data.</text>
</comment>
<dbReference type="Gene3D" id="2.60.40.10">
    <property type="entry name" value="Immunoglobulins"/>
    <property type="match status" value="1"/>
</dbReference>
<dbReference type="InterPro" id="IPR051918">
    <property type="entry name" value="STPP_CPPED1"/>
</dbReference>
<proteinExistence type="predicted"/>
<dbReference type="Pfam" id="PF16370">
    <property type="entry name" value="MetallophosC"/>
    <property type="match status" value="1"/>
</dbReference>
<dbReference type="RefSeq" id="WP_281753631.1">
    <property type="nucleotide sequence ID" value="NZ_BRVP01000008.1"/>
</dbReference>
<reference evidence="4" key="1">
    <citation type="submission" date="2022-07" db="EMBL/GenBank/DDBJ databases">
        <title>Taxonomy of Novel Oxalotrophic and Methylotrophic Bacteria.</title>
        <authorList>
            <person name="Sahin N."/>
            <person name="Tani A."/>
        </authorList>
    </citation>
    <scope>NUCLEOTIDE SEQUENCE</scope>
    <source>
        <strain evidence="4">AM327</strain>
    </source>
</reference>
<evidence type="ECO:0000313" key="5">
    <source>
        <dbReference type="Proteomes" id="UP001143545"/>
    </source>
</evidence>